<evidence type="ECO:0000256" key="3">
    <source>
        <dbReference type="ARBA" id="ARBA00022692"/>
    </source>
</evidence>
<evidence type="ECO:0000256" key="5">
    <source>
        <dbReference type="ARBA" id="ARBA00023136"/>
    </source>
</evidence>
<feature type="transmembrane region" description="Helical" evidence="6">
    <location>
        <begin position="58"/>
        <end position="75"/>
    </location>
</feature>
<keyword evidence="3 6" id="KW-0812">Transmembrane</keyword>
<feature type="transmembrane region" description="Helical" evidence="6">
    <location>
        <begin position="123"/>
        <end position="144"/>
    </location>
</feature>
<feature type="transmembrane region" description="Helical" evidence="6">
    <location>
        <begin position="156"/>
        <end position="176"/>
    </location>
</feature>
<feature type="transmembrane region" description="Helical" evidence="6">
    <location>
        <begin position="17"/>
        <end position="38"/>
    </location>
</feature>
<dbReference type="InterPro" id="IPR050833">
    <property type="entry name" value="Poly_Biosynth_Transport"/>
</dbReference>
<evidence type="ECO:0000256" key="2">
    <source>
        <dbReference type="ARBA" id="ARBA00022475"/>
    </source>
</evidence>
<feature type="transmembrane region" description="Helical" evidence="6">
    <location>
        <begin position="87"/>
        <end position="108"/>
    </location>
</feature>
<feature type="transmembrane region" description="Helical" evidence="6">
    <location>
        <begin position="299"/>
        <end position="317"/>
    </location>
</feature>
<dbReference type="PANTHER" id="PTHR30250:SF11">
    <property type="entry name" value="O-ANTIGEN TRANSPORTER-RELATED"/>
    <property type="match status" value="1"/>
</dbReference>
<keyword evidence="4 6" id="KW-1133">Transmembrane helix</keyword>
<feature type="transmembrane region" description="Helical" evidence="6">
    <location>
        <begin position="422"/>
        <end position="439"/>
    </location>
</feature>
<organism evidence="7">
    <name type="scientific">anaerobic digester metagenome</name>
    <dbReference type="NCBI Taxonomy" id="1263854"/>
    <lineage>
        <taxon>unclassified sequences</taxon>
        <taxon>metagenomes</taxon>
        <taxon>ecological metagenomes</taxon>
    </lineage>
</organism>
<feature type="transmembrane region" description="Helical" evidence="6">
    <location>
        <begin position="445"/>
        <end position="468"/>
    </location>
</feature>
<proteinExistence type="predicted"/>
<dbReference type="AlphaFoldDB" id="A0A485M0P1"/>
<protein>
    <submittedName>
        <fullName evidence="7">Polysaccharide biosynthesis protein</fullName>
    </submittedName>
</protein>
<feature type="transmembrane region" description="Helical" evidence="6">
    <location>
        <begin position="365"/>
        <end position="385"/>
    </location>
</feature>
<dbReference type="GO" id="GO:0005886">
    <property type="term" value="C:plasma membrane"/>
    <property type="evidence" value="ECO:0007669"/>
    <property type="project" value="UniProtKB-SubCell"/>
</dbReference>
<evidence type="ECO:0000256" key="4">
    <source>
        <dbReference type="ARBA" id="ARBA00022989"/>
    </source>
</evidence>
<evidence type="ECO:0000256" key="1">
    <source>
        <dbReference type="ARBA" id="ARBA00004651"/>
    </source>
</evidence>
<keyword evidence="5 6" id="KW-0472">Membrane</keyword>
<gene>
    <name evidence="7" type="ORF">SCFA_250015</name>
</gene>
<name>A0A485M0P1_9ZZZZ</name>
<feature type="transmembrane region" description="Helical" evidence="6">
    <location>
        <begin position="329"/>
        <end position="353"/>
    </location>
</feature>
<evidence type="ECO:0000313" key="7">
    <source>
        <dbReference type="EMBL" id="VFU14100.1"/>
    </source>
</evidence>
<evidence type="ECO:0000256" key="6">
    <source>
        <dbReference type="SAM" id="Phobius"/>
    </source>
</evidence>
<dbReference type="PANTHER" id="PTHR30250">
    <property type="entry name" value="PST FAMILY PREDICTED COLANIC ACID TRANSPORTER"/>
    <property type="match status" value="1"/>
</dbReference>
<accession>A0A485M0P1</accession>
<sequence length="494" mass="55791">MAISVENESKLLARHSIIYGIGTSANKIVGFLLLPIYTQYLTTREYGIKELVGLSTDILGILLATAISSAFYRFYFDYTEERDRNMVLSSSYIFLGIFGLVFVGILSLGSPVMARYILDSSGLYGYFLIAFASLWFQTINTIGLNYLRVTLKSGQFVAFSLFRLILAITLNVYFIIVLGMGVMGILLSTLITSIVMSLVLNVPQLVKAGLKYSPKLIKDMLKFGLPMIPSQFGTLIVNLSDRFFIKGYCSIAEAGIYSLGYRFGVLPGTFVSEPFNQVWQPRRLEMYDQDNAEEIFGRIFTYFLLFISFTALGVAVLTEEILVLIADKAFWPAYKIVPIIVLANVIFTFHYHFNMGIIIEKKTKYLAYINVSNAALALLLNFLLIPRYGMYGAAYATLIAYIYKAASTYFFSNRFFKIHFEFIRMGKIFLAAFIVYAISQQVDTAVVYADIAIKTLLVFTFPIVLYLMNFFTPGEKSRIGSIFRPAQGVVRPWE</sequence>
<feature type="transmembrane region" description="Helical" evidence="6">
    <location>
        <begin position="391"/>
        <end position="410"/>
    </location>
</feature>
<dbReference type="Pfam" id="PF13440">
    <property type="entry name" value="Polysacc_synt_3"/>
    <property type="match status" value="1"/>
</dbReference>
<reference evidence="7" key="1">
    <citation type="submission" date="2019-03" db="EMBL/GenBank/DDBJ databases">
        <authorList>
            <person name="Hao L."/>
        </authorList>
    </citation>
    <scope>NUCLEOTIDE SEQUENCE</scope>
</reference>
<feature type="transmembrane region" description="Helical" evidence="6">
    <location>
        <begin position="182"/>
        <end position="202"/>
    </location>
</feature>
<dbReference type="EMBL" id="CAADRM010000087">
    <property type="protein sequence ID" value="VFU14100.1"/>
    <property type="molecule type" value="Genomic_DNA"/>
</dbReference>
<keyword evidence="2" id="KW-1003">Cell membrane</keyword>
<comment type="subcellular location">
    <subcellularLocation>
        <location evidence="1">Cell membrane</location>
        <topology evidence="1">Multi-pass membrane protein</topology>
    </subcellularLocation>
</comment>